<dbReference type="Proteomes" id="UP001302494">
    <property type="component" value="Chromosome"/>
</dbReference>
<dbReference type="RefSeq" id="WP_312748229.1">
    <property type="nucleotide sequence ID" value="NZ_CP116968.1"/>
</dbReference>
<keyword evidence="2" id="KW-1185">Reference proteome</keyword>
<evidence type="ECO:0000313" key="2">
    <source>
        <dbReference type="Proteomes" id="UP001302494"/>
    </source>
</evidence>
<sequence length="108" mass="11945">MLCLDQARIWLINEPATMLPNPFKKSTELFFMNVWRSIDTGSRPGSRATFVSAKVAKTIAAPSGLMGGEGRQPCEERTNSLCSDKVREMLRASLPGASRQASELRSVW</sequence>
<reference evidence="1 2" key="1">
    <citation type="submission" date="2023-01" db="EMBL/GenBank/DDBJ databases">
        <title>Cultivation and genomic characterization of new, ubiquitous marine nitrite-oxidizing bacteria from the Nitrospirales.</title>
        <authorList>
            <person name="Mueller A.J."/>
            <person name="Daebeler A."/>
            <person name="Herbold C.W."/>
            <person name="Kirkegaard R.H."/>
            <person name="Daims H."/>
        </authorList>
    </citation>
    <scope>NUCLEOTIDE SEQUENCE [LARGE SCALE GENOMIC DNA]</scope>
    <source>
        <strain evidence="1 2">DK</strain>
    </source>
</reference>
<gene>
    <name evidence="1" type="ORF">PQG83_07245</name>
</gene>
<protein>
    <submittedName>
        <fullName evidence="1">Uncharacterized protein</fullName>
    </submittedName>
</protein>
<organism evidence="1 2">
    <name type="scientific">Candidatus Nitrospira neomarina</name>
    <dbReference type="NCBI Taxonomy" id="3020899"/>
    <lineage>
        <taxon>Bacteria</taxon>
        <taxon>Pseudomonadati</taxon>
        <taxon>Nitrospirota</taxon>
        <taxon>Nitrospiria</taxon>
        <taxon>Nitrospirales</taxon>
        <taxon>Nitrospiraceae</taxon>
        <taxon>Nitrospira</taxon>
    </lineage>
</organism>
<dbReference type="KEGG" id="nneo:PQG83_07245"/>
<dbReference type="EMBL" id="CP116968">
    <property type="protein sequence ID" value="WNM63542.1"/>
    <property type="molecule type" value="Genomic_DNA"/>
</dbReference>
<accession>A0AA96GMF4</accession>
<proteinExistence type="predicted"/>
<evidence type="ECO:0000313" key="1">
    <source>
        <dbReference type="EMBL" id="WNM63542.1"/>
    </source>
</evidence>
<dbReference type="AlphaFoldDB" id="A0AA96GMF4"/>
<name>A0AA96GMF4_9BACT</name>